<dbReference type="InterPro" id="IPR038750">
    <property type="entry name" value="YczE/YyaS-like"/>
</dbReference>
<sequence>MSPINSIPYVLSLITEIDQGLLTTIVFSIFILMQIVILRKDFKIINLIQIIFSSAFGSFVTLSNNIWTFQAPTNYIMRLIILLVSMVLVALGLLFYLAADIVPMPAEGVMLAIQSKTNKDFAKIKVLFDTTVVIIASLLSLLLLGKLIGIREGTLIAAIGIGKILGVLKRKYNSYIVDFINKDIRIADDSVSEDDIDYGRELNYE</sequence>
<dbReference type="PANTHER" id="PTHR40078:SF1">
    <property type="entry name" value="INTEGRAL MEMBRANE PROTEIN"/>
    <property type="match status" value="1"/>
</dbReference>
<feature type="transmembrane region" description="Helical" evidence="1">
    <location>
        <begin position="75"/>
        <end position="97"/>
    </location>
</feature>
<evidence type="ECO:0000256" key="1">
    <source>
        <dbReference type="SAM" id="Phobius"/>
    </source>
</evidence>
<comment type="caution">
    <text evidence="2">The sequence shown here is derived from an EMBL/GenBank/DDBJ whole genome shotgun (WGS) entry which is preliminary data.</text>
</comment>
<dbReference type="Pfam" id="PF19700">
    <property type="entry name" value="DUF6198"/>
    <property type="match status" value="1"/>
</dbReference>
<keyword evidence="3" id="KW-1185">Reference proteome</keyword>
<accession>A0ABR7DDS0</accession>
<feature type="transmembrane region" description="Helical" evidence="1">
    <location>
        <begin position="20"/>
        <end position="38"/>
    </location>
</feature>
<reference evidence="2 3" key="1">
    <citation type="submission" date="2020-08" db="EMBL/GenBank/DDBJ databases">
        <title>Genome public.</title>
        <authorList>
            <person name="Liu C."/>
            <person name="Sun Q."/>
        </authorList>
    </citation>
    <scope>NUCLEOTIDE SEQUENCE [LARGE SCALE GENOMIC DNA]</scope>
    <source>
        <strain evidence="2 3">NSJ-6</strain>
    </source>
</reference>
<organism evidence="2 3">
    <name type="scientific">Clostridium hominis</name>
    <dbReference type="NCBI Taxonomy" id="2763036"/>
    <lineage>
        <taxon>Bacteria</taxon>
        <taxon>Bacillati</taxon>
        <taxon>Bacillota</taxon>
        <taxon>Clostridia</taxon>
        <taxon>Eubacteriales</taxon>
        <taxon>Clostridiaceae</taxon>
        <taxon>Clostridium</taxon>
    </lineage>
</organism>
<proteinExistence type="predicted"/>
<keyword evidence="1" id="KW-0812">Transmembrane</keyword>
<keyword evidence="1" id="KW-0472">Membrane</keyword>
<name>A0ABR7DDS0_9CLOT</name>
<evidence type="ECO:0000313" key="3">
    <source>
        <dbReference type="Proteomes" id="UP000596929"/>
    </source>
</evidence>
<dbReference type="EMBL" id="JACOOO010000024">
    <property type="protein sequence ID" value="MBC5629497.1"/>
    <property type="molecule type" value="Genomic_DNA"/>
</dbReference>
<dbReference type="PANTHER" id="PTHR40078">
    <property type="entry name" value="INTEGRAL MEMBRANE PROTEIN-RELATED"/>
    <property type="match status" value="1"/>
</dbReference>
<evidence type="ECO:0000313" key="2">
    <source>
        <dbReference type="EMBL" id="MBC5629497.1"/>
    </source>
</evidence>
<dbReference type="Proteomes" id="UP000596929">
    <property type="component" value="Unassembled WGS sequence"/>
</dbReference>
<protein>
    <submittedName>
        <fullName evidence="2">Uncharacterized protein</fullName>
    </submittedName>
</protein>
<keyword evidence="1" id="KW-1133">Transmembrane helix</keyword>
<feature type="transmembrane region" description="Helical" evidence="1">
    <location>
        <begin position="126"/>
        <end position="144"/>
    </location>
</feature>
<gene>
    <name evidence="2" type="ORF">H8S20_11420</name>
</gene>
<feature type="transmembrane region" description="Helical" evidence="1">
    <location>
        <begin position="50"/>
        <end position="69"/>
    </location>
</feature>